<name>A0ABT7UZA3_9LACO</name>
<keyword evidence="1" id="KW-0238">DNA-binding</keyword>
<dbReference type="Proteomes" id="UP001529343">
    <property type="component" value="Unassembled WGS sequence"/>
</dbReference>
<protein>
    <submittedName>
        <fullName evidence="1">DNA-binding protein</fullName>
    </submittedName>
</protein>
<comment type="caution">
    <text evidence="1">The sequence shown here is derived from an EMBL/GenBank/DDBJ whole genome shotgun (WGS) entry which is preliminary data.</text>
</comment>
<keyword evidence="2" id="KW-1185">Reference proteome</keyword>
<organism evidence="1 2">
    <name type="scientific">Limosilactobacillus pontis</name>
    <dbReference type="NCBI Taxonomy" id="35787"/>
    <lineage>
        <taxon>Bacteria</taxon>
        <taxon>Bacillati</taxon>
        <taxon>Bacillota</taxon>
        <taxon>Bacilli</taxon>
        <taxon>Lactobacillales</taxon>
        <taxon>Lactobacillaceae</taxon>
        <taxon>Limosilactobacillus</taxon>
    </lineage>
</organism>
<gene>
    <name evidence="1" type="ORF">QUW44_07745</name>
</gene>
<proteinExistence type="predicted"/>
<dbReference type="GO" id="GO:0003677">
    <property type="term" value="F:DNA binding"/>
    <property type="evidence" value="ECO:0007669"/>
    <property type="project" value="UniProtKB-KW"/>
</dbReference>
<dbReference type="RefSeq" id="WP_289586440.1">
    <property type="nucleotide sequence ID" value="NZ_JAUDDW010000033.1"/>
</dbReference>
<evidence type="ECO:0000313" key="2">
    <source>
        <dbReference type="Proteomes" id="UP001529343"/>
    </source>
</evidence>
<accession>A0ABT7UZA3</accession>
<evidence type="ECO:0000313" key="1">
    <source>
        <dbReference type="EMBL" id="MDM8267038.1"/>
    </source>
</evidence>
<sequence>MTSAERYEQELKQSDIDHHTPTAGAMTGHIIANLLIHSLKISQAKLFAQGPAALFLAQTGDKWIEYEQAEFAKLNRLLVNSGESIPTTTDQYKQFTMLEEDGVTKYQQGDDQLFALVKDFDTQTLFITKAIALAQKEKWPELANNLTDLLAWIKGQIALTQRFLGHDLRTGLYTEDDDDDF</sequence>
<dbReference type="EMBL" id="JAUDDW010000033">
    <property type="protein sequence ID" value="MDM8267038.1"/>
    <property type="molecule type" value="Genomic_DNA"/>
</dbReference>
<reference evidence="2" key="1">
    <citation type="submission" date="2023-06" db="EMBL/GenBank/DDBJ databases">
        <title>Identification and characterization of horizontal gene transfer across gut microbiota members of farm animals based on homology search.</title>
        <authorList>
            <person name="Zeman M."/>
            <person name="Kubasova T."/>
            <person name="Jahodarova E."/>
            <person name="Nykrynova M."/>
            <person name="Rychlik I."/>
        </authorList>
    </citation>
    <scope>NUCLEOTIDE SEQUENCE [LARGE SCALE GENOMIC DNA]</scope>
    <source>
        <strain evidence="2">161_Gplus</strain>
    </source>
</reference>